<evidence type="ECO:0000313" key="4">
    <source>
        <dbReference type="Proteomes" id="UP000225972"/>
    </source>
</evidence>
<dbReference type="Proteomes" id="UP000225972">
    <property type="component" value="Unassembled WGS sequence"/>
</dbReference>
<reference evidence="4" key="1">
    <citation type="submission" date="2017-05" db="EMBL/GenBank/DDBJ databases">
        <authorList>
            <person name="Rodrigo-Torres L."/>
            <person name="Arahal R. D."/>
            <person name="Lucena T."/>
        </authorList>
    </citation>
    <scope>NUCLEOTIDE SEQUENCE [LARGE SCALE GENOMIC DNA]</scope>
    <source>
        <strain evidence="4">CECT 8649</strain>
    </source>
</reference>
<dbReference type="SUPFAM" id="SSF52518">
    <property type="entry name" value="Thiamin diphosphate-binding fold (THDP-binding)"/>
    <property type="match status" value="2"/>
</dbReference>
<dbReference type="NCBIfam" id="NF009588">
    <property type="entry name" value="PRK13029.1"/>
    <property type="match status" value="1"/>
</dbReference>
<dbReference type="Gene3D" id="3.40.50.970">
    <property type="match status" value="1"/>
</dbReference>
<dbReference type="Pfam" id="PF01558">
    <property type="entry name" value="POR"/>
    <property type="match status" value="1"/>
</dbReference>
<sequence length="1140" mass="123785">MSTQKVSLNDKFDLTKDQILLNGTQALVRLMLTQAERDKAAGLNTAGYVTGYRGSPLGAVDLQMTRAERFLSAAQIKFQEGMNEDLAATALWGAQQAELRGEGKYDGVFGLWYGKGPGVDRSGDVMRHANMAGTSQNGGVLMAMGDDHTGESSTVLHQSEWALVDAYMPVVSPAGVQELIDYGIYGIALSRYAGVWVGLKTMKDTVEATAVVDGRPDRMNLVLPTDFDMPEGGLNIRLGDTPHAQEARMIDYKRFAAEAFSRANKMDKRMWGKPGAKIGFVSAGKNWLDLQHALALLGIDEAEAERLGITTYKIGQTFPLDMKGFTDWAEGLDLIVVIEEKRKLIEVQIKEAIFDDRRGRRIYGWYKGGAGLMGREELFPTRGALDPIWIAQKLGDILIEEGRGTDGIKAGLTTLAEITRADNAEEIATRTPWFCSGCPHNSSTKVPDGSRAYAGIGCHYMVQWMDRETVGFTHMGAEGANWIGEAPFSNTEHVFQNLGDGTYNHSGSLAIRAALASDTTITYKILYNDAVAMTGGQPNEGGLTAPRIAAEVMAMGVKNIAVVYDEKEDVDQGQFPKGLAFHERAEMPNVQAEMAKTKGVSVILYIQTCAAEKRRRRKRGQFPDPDKRVFINTDVCEGCGDCGVQSNCVSIVPAETELGRKRAIDQSSCNKDFSCVNGFCPSFVTLQGAVVKKAATRELDLPDLAEPQLPKINGTHNVVITGVGGTGVVTIGAVLAQAAQIDGKGAAMMEMAGLAQKGGAVHIHLRLAEKPEDISAVRVATGECDALIGGDLVVSAGAKTLGLTRTGRTGAVVNSHEIVTGAFTEDPNFSLPTDRLQLALQARMQDQVSLFDASDLAKATLGDSIFSNMMILGAAWQRGLVPLSHEAIMSAIDLNGAAVEKNQRAFEIGRWAVDHADDVADFLGPNVVALPKSLDEKIAYRRKHLVAYQGKGLAKKFDKMLAQVGDDALKEALAKGYHKLLTYKDEYEVARLHLETRSKVAESFEGDPKMTFHLAPPLLSKMGPNGRPAKKEYSEGMLRWFKLLARMKGVRGTPLDVFGRTEERKMERALIKQYERDMAEWLPKAGSVDPDALLALAELPLQIRGFGPVKQGNEAKAAKRREEILAVLRQGLSVTAKAAQ</sequence>
<evidence type="ECO:0000259" key="2">
    <source>
        <dbReference type="PROSITE" id="PS51379"/>
    </source>
</evidence>
<keyword evidence="3" id="KW-0670">Pyruvate</keyword>
<dbReference type="EMBL" id="FXXP01000002">
    <property type="protein sequence ID" value="SMX28028.1"/>
    <property type="molecule type" value="Genomic_DNA"/>
</dbReference>
<dbReference type="PANTHER" id="PTHR48084:SF3">
    <property type="entry name" value="SUBUNIT OF PYRUVATE:FLAVODOXIN OXIDOREDUCTASE"/>
    <property type="match status" value="1"/>
</dbReference>
<dbReference type="RefSeq" id="WP_099245084.1">
    <property type="nucleotide sequence ID" value="NZ_FXXP01000002.1"/>
</dbReference>
<dbReference type="PROSITE" id="PS51379">
    <property type="entry name" value="4FE4S_FER_2"/>
    <property type="match status" value="1"/>
</dbReference>
<dbReference type="CDD" id="cd02008">
    <property type="entry name" value="TPP_IOR_alpha"/>
    <property type="match status" value="1"/>
</dbReference>
<proteinExistence type="predicted"/>
<dbReference type="NCBIfam" id="NF009589">
    <property type="entry name" value="PRK13030.1"/>
    <property type="match status" value="1"/>
</dbReference>
<keyword evidence="1" id="KW-0560">Oxidoreductase</keyword>
<dbReference type="CDD" id="cd07034">
    <property type="entry name" value="TPP_PYR_PFOR_IOR-alpha_like"/>
    <property type="match status" value="1"/>
</dbReference>
<dbReference type="InterPro" id="IPR017896">
    <property type="entry name" value="4Fe4S_Fe-S-bd"/>
</dbReference>
<organism evidence="3 4">
    <name type="scientific">Pelagimonas phthalicica</name>
    <dbReference type="NCBI Taxonomy" id="1037362"/>
    <lineage>
        <taxon>Bacteria</taxon>
        <taxon>Pseudomonadati</taxon>
        <taxon>Pseudomonadota</taxon>
        <taxon>Alphaproteobacteria</taxon>
        <taxon>Rhodobacterales</taxon>
        <taxon>Roseobacteraceae</taxon>
        <taxon>Pelagimonas</taxon>
    </lineage>
</organism>
<evidence type="ECO:0000256" key="1">
    <source>
        <dbReference type="ARBA" id="ARBA00023002"/>
    </source>
</evidence>
<dbReference type="SUPFAM" id="SSF53323">
    <property type="entry name" value="Pyruvate-ferredoxin oxidoreductase, PFOR, domain III"/>
    <property type="match status" value="1"/>
</dbReference>
<dbReference type="Gene3D" id="3.40.920.10">
    <property type="entry name" value="Pyruvate-ferredoxin oxidoreductase, PFOR, domain III"/>
    <property type="match status" value="1"/>
</dbReference>
<dbReference type="OrthoDB" id="9803617at2"/>
<dbReference type="Pfam" id="PF20169">
    <property type="entry name" value="DUF6537"/>
    <property type="match status" value="1"/>
</dbReference>
<accession>A0A238JBJ1</accession>
<dbReference type="GO" id="GO:0016903">
    <property type="term" value="F:oxidoreductase activity, acting on the aldehyde or oxo group of donors"/>
    <property type="evidence" value="ECO:0007669"/>
    <property type="project" value="InterPro"/>
</dbReference>
<dbReference type="InterPro" id="IPR002869">
    <property type="entry name" value="Pyrv_flavodox_OxRed_cen"/>
</dbReference>
<feature type="domain" description="4Fe-4S ferredoxin-type" evidence="2">
    <location>
        <begin position="627"/>
        <end position="658"/>
    </location>
</feature>
<dbReference type="InterPro" id="IPR051457">
    <property type="entry name" value="2-oxoacid:Fd_oxidoreductase"/>
</dbReference>
<dbReference type="InterPro" id="IPR019752">
    <property type="entry name" value="Pyrv/ketoisovalerate_OxRed_cat"/>
</dbReference>
<dbReference type="InterPro" id="IPR046667">
    <property type="entry name" value="DUF6537"/>
</dbReference>
<dbReference type="AlphaFoldDB" id="A0A238JBJ1"/>
<dbReference type="InterPro" id="IPR002880">
    <property type="entry name" value="Pyrv_Fd/Flavodoxin_OxRdtase_N"/>
</dbReference>
<name>A0A238JBJ1_9RHOB</name>
<evidence type="ECO:0000313" key="3">
    <source>
        <dbReference type="EMBL" id="SMX28028.1"/>
    </source>
</evidence>
<dbReference type="InterPro" id="IPR029061">
    <property type="entry name" value="THDP-binding"/>
</dbReference>
<keyword evidence="4" id="KW-1185">Reference proteome</keyword>
<protein>
    <submittedName>
        <fullName evidence="3">Indolepyruvate ferredoxin oxidoreductase</fullName>
    </submittedName>
</protein>
<dbReference type="PANTHER" id="PTHR48084">
    <property type="entry name" value="2-OXOGLUTARATE OXIDOREDUCTASE SUBUNIT KORB-RELATED"/>
    <property type="match status" value="1"/>
</dbReference>
<gene>
    <name evidence="3" type="ORF">TRP8649_02140</name>
</gene>